<proteinExistence type="predicted"/>
<dbReference type="PANTHER" id="PTHR45661:SF3">
    <property type="entry name" value="IG-LIKE DOMAIN-CONTAINING PROTEIN"/>
    <property type="match status" value="1"/>
</dbReference>
<accession>A0AAD3CV06</accession>
<dbReference type="InterPro" id="IPR036770">
    <property type="entry name" value="Ankyrin_rpt-contain_sf"/>
</dbReference>
<reference evidence="1 2" key="1">
    <citation type="journal article" date="2021" name="Sci. Rep.">
        <title>The genome of the diatom Chaetoceros tenuissimus carries an ancient integrated fragment of an extant virus.</title>
        <authorList>
            <person name="Hongo Y."/>
            <person name="Kimura K."/>
            <person name="Takaki Y."/>
            <person name="Yoshida Y."/>
            <person name="Baba S."/>
            <person name="Kobayashi G."/>
            <person name="Nagasaki K."/>
            <person name="Hano T."/>
            <person name="Tomaru Y."/>
        </authorList>
    </citation>
    <scope>NUCLEOTIDE SEQUENCE [LARGE SCALE GENOMIC DNA]</scope>
    <source>
        <strain evidence="1 2">NIES-3715</strain>
    </source>
</reference>
<name>A0AAD3CV06_9STRA</name>
<organism evidence="1 2">
    <name type="scientific">Chaetoceros tenuissimus</name>
    <dbReference type="NCBI Taxonomy" id="426638"/>
    <lineage>
        <taxon>Eukaryota</taxon>
        <taxon>Sar</taxon>
        <taxon>Stramenopiles</taxon>
        <taxon>Ochrophyta</taxon>
        <taxon>Bacillariophyta</taxon>
        <taxon>Coscinodiscophyceae</taxon>
        <taxon>Chaetocerotophycidae</taxon>
        <taxon>Chaetocerotales</taxon>
        <taxon>Chaetocerotaceae</taxon>
        <taxon>Chaetoceros</taxon>
    </lineage>
</organism>
<dbReference type="Gene3D" id="1.25.40.20">
    <property type="entry name" value="Ankyrin repeat-containing domain"/>
    <property type="match status" value="1"/>
</dbReference>
<dbReference type="InterPro" id="IPR053139">
    <property type="entry name" value="Surface_bspA-like"/>
</dbReference>
<dbReference type="Gene3D" id="3.80.10.10">
    <property type="entry name" value="Ribonuclease Inhibitor"/>
    <property type="match status" value="1"/>
</dbReference>
<dbReference type="Proteomes" id="UP001054902">
    <property type="component" value="Unassembled WGS sequence"/>
</dbReference>
<sequence>MADTVKRIESKAFCSCESLQFVRLSRNLRFIGEEAFYNCYSLMSIFIPPSCIEIGNEAFMRCKKLIILNVPQHTQLGVHVILQTKLIGFYIKSGIVNEWIKNRHNNFPLHKLCCSEDPIFNENTIIPTKHECCRQDDLGWTPLIYLILNHTAEYGSVEQLVTIGGKESLLIEDKKGKNVLHHAISLGDKALFRLLVKIGGRELLDMLVS</sequence>
<evidence type="ECO:0000313" key="1">
    <source>
        <dbReference type="EMBL" id="GFH52643.1"/>
    </source>
</evidence>
<dbReference type="AlphaFoldDB" id="A0AAD3CV06"/>
<gene>
    <name evidence="1" type="ORF">CTEN210_09119</name>
</gene>
<evidence type="ECO:0000313" key="2">
    <source>
        <dbReference type="Proteomes" id="UP001054902"/>
    </source>
</evidence>
<dbReference type="SUPFAM" id="SSF48403">
    <property type="entry name" value="Ankyrin repeat"/>
    <property type="match status" value="1"/>
</dbReference>
<dbReference type="Pfam" id="PF13306">
    <property type="entry name" value="LRR_5"/>
    <property type="match status" value="1"/>
</dbReference>
<protein>
    <submittedName>
        <fullName evidence="1">Uncharacterized protein</fullName>
    </submittedName>
</protein>
<dbReference type="PANTHER" id="PTHR45661">
    <property type="entry name" value="SURFACE ANTIGEN"/>
    <property type="match status" value="1"/>
</dbReference>
<dbReference type="EMBL" id="BLLK01000045">
    <property type="protein sequence ID" value="GFH52643.1"/>
    <property type="molecule type" value="Genomic_DNA"/>
</dbReference>
<dbReference type="InterPro" id="IPR026906">
    <property type="entry name" value="LRR_5"/>
</dbReference>
<dbReference type="SUPFAM" id="SSF52058">
    <property type="entry name" value="L domain-like"/>
    <property type="match status" value="1"/>
</dbReference>
<comment type="caution">
    <text evidence="1">The sequence shown here is derived from an EMBL/GenBank/DDBJ whole genome shotgun (WGS) entry which is preliminary data.</text>
</comment>
<dbReference type="InterPro" id="IPR032675">
    <property type="entry name" value="LRR_dom_sf"/>
</dbReference>
<keyword evidence="2" id="KW-1185">Reference proteome</keyword>